<keyword evidence="2" id="KW-0479">Metal-binding</keyword>
<dbReference type="InterPro" id="IPR024654">
    <property type="entry name" value="Calcineurin-like_PHP_lpxH"/>
</dbReference>
<reference evidence="6" key="2">
    <citation type="submission" date="2016-04" db="EMBL/GenBank/DDBJ databases">
        <authorList>
            <person name="Antunes L.P."/>
            <person name="Martins L.F."/>
            <person name="Pereira R.V."/>
            <person name="Thomas A.M."/>
            <person name="Barbosa D."/>
            <person name="Nascimento L."/>
            <person name="Silva G.M."/>
            <person name="Condomitti G.W."/>
            <person name="Digiampietri L.A."/>
            <person name="Lombardi K.C."/>
            <person name="Ramos P.L."/>
            <person name="Quaggio R.B."/>
            <person name="Oliveira J.C."/>
            <person name="Pascon R.C."/>
            <person name="Cruz J.B."/>
            <person name="Silva A.M."/>
            <person name="Setubal J.C."/>
        </authorList>
    </citation>
    <scope>NUCLEOTIDE SEQUENCE [LARGE SCALE GENOMIC DNA]</scope>
</reference>
<dbReference type="RefSeq" id="WP_273379709.1">
    <property type="nucleotide sequence ID" value="NZ_PIUK01000096.1"/>
</dbReference>
<dbReference type="Pfam" id="PF12850">
    <property type="entry name" value="Metallophos_2"/>
    <property type="match status" value="1"/>
</dbReference>
<dbReference type="NCBIfam" id="TIGR00040">
    <property type="entry name" value="yfcE"/>
    <property type="match status" value="1"/>
</dbReference>
<proteinExistence type="inferred from homology"/>
<reference evidence="5" key="1">
    <citation type="submission" date="2016-04" db="EMBL/GenBank/DDBJ databases">
        <authorList>
            <person name="Evans L.H."/>
            <person name="Alamgir A."/>
            <person name="Owens N."/>
            <person name="Weber N.D."/>
            <person name="Virtaneva K."/>
            <person name="Barbian K."/>
            <person name="Babar A."/>
            <person name="Rosenke K."/>
        </authorList>
    </citation>
    <scope>NUCLEOTIDE SEQUENCE [LARGE SCALE GENOMIC DNA]</scope>
    <source>
        <strain evidence="5">G2</strain>
    </source>
</reference>
<gene>
    <name evidence="5" type="ORF">A6D92_02400</name>
    <name evidence="4" type="ORF">CWE10_10600</name>
</gene>
<evidence type="ECO:0000313" key="6">
    <source>
        <dbReference type="Proteomes" id="UP000194267"/>
    </source>
</evidence>
<dbReference type="PANTHER" id="PTHR11124">
    <property type="entry name" value="VACUOLAR SORTING PROTEIN VPS29"/>
    <property type="match status" value="1"/>
</dbReference>
<dbReference type="EMBL" id="PIUK01000096">
    <property type="protein sequence ID" value="MBY6276649.1"/>
    <property type="molecule type" value="Genomic_DNA"/>
</dbReference>
<evidence type="ECO:0000259" key="3">
    <source>
        <dbReference type="Pfam" id="PF12850"/>
    </source>
</evidence>
<dbReference type="SUPFAM" id="SSF56300">
    <property type="entry name" value="Metallo-dependent phosphatases"/>
    <property type="match status" value="1"/>
</dbReference>
<evidence type="ECO:0000256" key="2">
    <source>
        <dbReference type="RuleBase" id="RU362039"/>
    </source>
</evidence>
<name>A0A1Y2T6A6_SYMTR</name>
<dbReference type="GO" id="GO:0016787">
    <property type="term" value="F:hydrolase activity"/>
    <property type="evidence" value="ECO:0007669"/>
    <property type="project" value="UniProtKB-UniRule"/>
</dbReference>
<comment type="cofactor">
    <cofactor evidence="2">
        <name>a divalent metal cation</name>
        <dbReference type="ChEBI" id="CHEBI:60240"/>
    </cofactor>
</comment>
<sequence length="164" mass="17759">MLRVGVVSDSHRRFGMVASMRAQCGRLDWLLHAGDHLTDAPRIAEAVGVEPDRVRAVAGNCDFPETEPAELLLELAGVRILLVHGHQHGVKTGPQRLLYRAQEVGARVAVFGHSHIPFLEDVGGVLLLNPGSLSMPRRPQDPPSCAVLELVDGAVRAYHVFLGV</sequence>
<accession>A0A1Y2T6A6</accession>
<dbReference type="InterPro" id="IPR000979">
    <property type="entry name" value="Phosphodiesterase_MJ0936/Vps29"/>
</dbReference>
<dbReference type="EMBL" id="LWLV01000127">
    <property type="protein sequence ID" value="OTA41981.1"/>
    <property type="molecule type" value="Genomic_DNA"/>
</dbReference>
<evidence type="ECO:0000256" key="1">
    <source>
        <dbReference type="ARBA" id="ARBA00008950"/>
    </source>
</evidence>
<dbReference type="AlphaFoldDB" id="A0A1Y2T6A6"/>
<dbReference type="Gene3D" id="3.60.21.10">
    <property type="match status" value="1"/>
</dbReference>
<feature type="domain" description="Calcineurin-like phosphoesterase" evidence="3">
    <location>
        <begin position="3"/>
        <end position="152"/>
    </location>
</feature>
<reference evidence="4" key="3">
    <citation type="submission" date="2017-11" db="EMBL/GenBank/DDBJ databases">
        <title>Three new genomes from thermophilic consortium.</title>
        <authorList>
            <person name="Quaggio R."/>
            <person name="Amgarten D."/>
            <person name="Setubal J.C."/>
        </authorList>
    </citation>
    <scope>NUCLEOTIDE SEQUENCE</scope>
    <source>
        <strain evidence="4">ZCTH01-B2</strain>
    </source>
</reference>
<comment type="caution">
    <text evidence="5">The sequence shown here is derived from an EMBL/GenBank/DDBJ whole genome shotgun (WGS) entry which is preliminary data.</text>
</comment>
<dbReference type="EC" id="3.1.4.-" evidence="2"/>
<dbReference type="Proteomes" id="UP000194267">
    <property type="component" value="Unassembled WGS sequence"/>
</dbReference>
<evidence type="ECO:0000313" key="4">
    <source>
        <dbReference type="EMBL" id="MBY6276649.1"/>
    </source>
</evidence>
<dbReference type="GO" id="GO:0046872">
    <property type="term" value="F:metal ion binding"/>
    <property type="evidence" value="ECO:0007669"/>
    <property type="project" value="UniProtKB-KW"/>
</dbReference>
<dbReference type="InterPro" id="IPR029052">
    <property type="entry name" value="Metallo-depent_PP-like"/>
</dbReference>
<organism evidence="5 6">
    <name type="scientific">Symbiobacterium thermophilum</name>
    <dbReference type="NCBI Taxonomy" id="2734"/>
    <lineage>
        <taxon>Bacteria</taxon>
        <taxon>Bacillati</taxon>
        <taxon>Bacillota</taxon>
        <taxon>Clostridia</taxon>
        <taxon>Eubacteriales</taxon>
        <taxon>Symbiobacteriaceae</taxon>
        <taxon>Symbiobacterium</taxon>
    </lineage>
</organism>
<protein>
    <recommendedName>
        <fullName evidence="2">Phosphoesterase</fullName>
        <ecNumber evidence="2">3.1.4.-</ecNumber>
    </recommendedName>
</protein>
<dbReference type="Proteomes" id="UP000732377">
    <property type="component" value="Unassembled WGS sequence"/>
</dbReference>
<evidence type="ECO:0000313" key="5">
    <source>
        <dbReference type="EMBL" id="OTA41981.1"/>
    </source>
</evidence>
<comment type="similarity">
    <text evidence="1 2">Belongs to the metallophosphoesterase superfamily. YfcE family.</text>
</comment>